<comment type="caution">
    <text evidence="1">The sequence shown here is derived from an EMBL/GenBank/DDBJ whole genome shotgun (WGS) entry which is preliminary data.</text>
</comment>
<dbReference type="EMBL" id="LAZR01008160">
    <property type="protein sequence ID" value="KKM80562.1"/>
    <property type="molecule type" value="Genomic_DNA"/>
</dbReference>
<name>A0A0F9NGL6_9ZZZZ</name>
<protein>
    <submittedName>
        <fullName evidence="1">Uncharacterized protein</fullName>
    </submittedName>
</protein>
<accession>A0A0F9NGL6</accession>
<gene>
    <name evidence="1" type="ORF">LCGC14_1338690</name>
</gene>
<evidence type="ECO:0000313" key="1">
    <source>
        <dbReference type="EMBL" id="KKM80562.1"/>
    </source>
</evidence>
<proteinExistence type="predicted"/>
<sequence length="50" mass="5829">MVITHVFNCTSHGKFKHDVSADHIFHEGMCPKCWTFCDLLACFIKEEDKK</sequence>
<reference evidence="1" key="1">
    <citation type="journal article" date="2015" name="Nature">
        <title>Complex archaea that bridge the gap between prokaryotes and eukaryotes.</title>
        <authorList>
            <person name="Spang A."/>
            <person name="Saw J.H."/>
            <person name="Jorgensen S.L."/>
            <person name="Zaremba-Niedzwiedzka K."/>
            <person name="Martijn J."/>
            <person name="Lind A.E."/>
            <person name="van Eijk R."/>
            <person name="Schleper C."/>
            <person name="Guy L."/>
            <person name="Ettema T.J."/>
        </authorList>
    </citation>
    <scope>NUCLEOTIDE SEQUENCE</scope>
</reference>
<organism evidence="1">
    <name type="scientific">marine sediment metagenome</name>
    <dbReference type="NCBI Taxonomy" id="412755"/>
    <lineage>
        <taxon>unclassified sequences</taxon>
        <taxon>metagenomes</taxon>
        <taxon>ecological metagenomes</taxon>
    </lineage>
</organism>
<dbReference type="AlphaFoldDB" id="A0A0F9NGL6"/>